<dbReference type="OrthoDB" id="9791261at2"/>
<dbReference type="RefSeq" id="WP_103095111.1">
    <property type="nucleotide sequence ID" value="NZ_LYMM01000023.1"/>
</dbReference>
<organism evidence="4 5">
    <name type="scientific">Novosphingobium guangzhouense</name>
    <dbReference type="NCBI Taxonomy" id="1850347"/>
    <lineage>
        <taxon>Bacteria</taxon>
        <taxon>Pseudomonadati</taxon>
        <taxon>Pseudomonadota</taxon>
        <taxon>Alphaproteobacteria</taxon>
        <taxon>Sphingomonadales</taxon>
        <taxon>Sphingomonadaceae</taxon>
        <taxon>Novosphingobium</taxon>
    </lineage>
</organism>
<sequence length="422" mass="44789">MSDPVGSWRPRRALTAMASIGWALAAASAPAQTAPPFAQLYNDTRNAPHQIALDAEVDRAEGLARQAQARPNPTLSVMTENVAGQSPYRGFDRSENTLQVNQAIEIGGKRSSRIAAGTAGVVAANARTRDARLAYAYDLAIAYGAAEIADRRIELAEDEVDEASADMRAVRALVQAGKEARLRRLQVETEVNALRALVDAARAERVGAYARLAALAGEETGFTDLAEPLLPRFETKTGYGPIDPLQTAPYLAAKAERDAARQRVSAARRQANPDLTVSVGVRRLETDKANALIAGLSVPLPLFDRNRGNVDAAEADLRAAEARDAGTLLNVKAEIAAALALNEAADARMAAADRTLLTAQEAYRLARIAYEAGKSPLLELLAARHVMGAARGVVLDAAAARLEARARLAHLDGTTITGEPVQ</sequence>
<dbReference type="Proteomes" id="UP000236327">
    <property type="component" value="Unassembled WGS sequence"/>
</dbReference>
<name>A0A2K2G3S0_9SPHN</name>
<evidence type="ECO:0000313" key="4">
    <source>
        <dbReference type="EMBL" id="PNU05689.1"/>
    </source>
</evidence>
<keyword evidence="5" id="KW-1185">Reference proteome</keyword>
<dbReference type="Gene3D" id="1.20.1600.10">
    <property type="entry name" value="Outer membrane efflux proteins (OEP)"/>
    <property type="match status" value="1"/>
</dbReference>
<evidence type="ECO:0000256" key="3">
    <source>
        <dbReference type="SAM" id="SignalP"/>
    </source>
</evidence>
<comment type="similarity">
    <text evidence="1">Belongs to the outer membrane factor (OMF) (TC 1.B.17) family.</text>
</comment>
<proteinExistence type="inferred from homology"/>
<dbReference type="PANTHER" id="PTHR30203:SF24">
    <property type="entry name" value="BLR4935 PROTEIN"/>
    <property type="match status" value="1"/>
</dbReference>
<reference evidence="4 5" key="1">
    <citation type="submission" date="2016-05" db="EMBL/GenBank/DDBJ databases">
        <title>Complete genome sequence of Novosphingobium guangzhouense SA925(T).</title>
        <authorList>
            <person name="Sha S."/>
        </authorList>
    </citation>
    <scope>NUCLEOTIDE SEQUENCE [LARGE SCALE GENOMIC DNA]</scope>
    <source>
        <strain evidence="4 5">SA925</strain>
    </source>
</reference>
<keyword evidence="2" id="KW-0175">Coiled coil</keyword>
<dbReference type="PANTHER" id="PTHR30203">
    <property type="entry name" value="OUTER MEMBRANE CATION EFFLUX PROTEIN"/>
    <property type="match status" value="1"/>
</dbReference>
<dbReference type="EMBL" id="LYMM01000023">
    <property type="protein sequence ID" value="PNU05689.1"/>
    <property type="molecule type" value="Genomic_DNA"/>
</dbReference>
<gene>
    <name evidence="4" type="ORF">A8V01_15170</name>
</gene>
<evidence type="ECO:0000256" key="2">
    <source>
        <dbReference type="SAM" id="Coils"/>
    </source>
</evidence>
<evidence type="ECO:0000313" key="5">
    <source>
        <dbReference type="Proteomes" id="UP000236327"/>
    </source>
</evidence>
<evidence type="ECO:0000256" key="1">
    <source>
        <dbReference type="ARBA" id="ARBA00007613"/>
    </source>
</evidence>
<protein>
    <submittedName>
        <fullName evidence="4">Metal transporter</fullName>
    </submittedName>
</protein>
<feature type="signal peptide" evidence="3">
    <location>
        <begin position="1"/>
        <end position="33"/>
    </location>
</feature>
<feature type="chain" id="PRO_5014416109" evidence="3">
    <location>
        <begin position="34"/>
        <end position="422"/>
    </location>
</feature>
<dbReference type="AlphaFoldDB" id="A0A2K2G3S0"/>
<accession>A0A2K2G3S0</accession>
<dbReference type="GO" id="GO:0015562">
    <property type="term" value="F:efflux transmembrane transporter activity"/>
    <property type="evidence" value="ECO:0007669"/>
    <property type="project" value="InterPro"/>
</dbReference>
<dbReference type="InterPro" id="IPR010131">
    <property type="entry name" value="MdtP/NodT-like"/>
</dbReference>
<feature type="coiled-coil region" evidence="2">
    <location>
        <begin position="146"/>
        <end position="204"/>
    </location>
</feature>
<keyword evidence="3" id="KW-0732">Signal</keyword>
<dbReference type="SUPFAM" id="SSF56954">
    <property type="entry name" value="Outer membrane efflux proteins (OEP)"/>
    <property type="match status" value="1"/>
</dbReference>
<dbReference type="InterPro" id="IPR003423">
    <property type="entry name" value="OMP_efflux"/>
</dbReference>
<dbReference type="Pfam" id="PF02321">
    <property type="entry name" value="OEP"/>
    <property type="match status" value="2"/>
</dbReference>
<comment type="caution">
    <text evidence="4">The sequence shown here is derived from an EMBL/GenBank/DDBJ whole genome shotgun (WGS) entry which is preliminary data.</text>
</comment>